<evidence type="ECO:0000313" key="5">
    <source>
        <dbReference type="Proteomes" id="UP001605036"/>
    </source>
</evidence>
<gene>
    <name evidence="4" type="ORF">R1flu_003039</name>
</gene>
<evidence type="ECO:0000313" key="4">
    <source>
        <dbReference type="EMBL" id="KAL2622834.1"/>
    </source>
</evidence>
<sequence length="736" mass="84520">MLTKHGKAFSFAPKEIGCVDPTIVSPMVIFMVPHVPWDLKPFPISKALLPKLIELLKEKIEMGILEPSIGPYSNQWFTVPKKLGALRFIQDMQSANKMTISSMGSGPMVDEFAEAFVGRAIYSMDDLYSGATNSAAHMQNVMNKVLRDFIPEKTMPFLDDIPIKGCAVEEKDESLDDQGHLCGTFGKRPSPMKVDVIQCIQDCTSVTEVRRFLGACVFYRIWIPHYAHITEPMYELLRKGKKFKWSIHQGEAMARLKQALVSSPTLRKIDYQCERHVIVMVDTSPIAIGWAVGQDDIDGCRFATRFGARVLSPRQHDYPQVKRELWGVVIALKTERNYLIGADVVLETDCLPLLGMIANYSIPDIAILRWIAYIKTLNPELRHIAGKDNPVADMLSRARYTDEDDLVVKDDDQGSWVLSIGITSSKKEGEDSQLFREEYYTGKLRDIGRVVDDQVTKEKILQEFHDTLWVGHRGIWATYMKIKERYWWKGLYQDVAGFVGSCMECQMQSKLKLTTRYNPEGNGKSERGHPSIVQALVKACKGKPNRWPQLLPFALWANRTTHSTVTRYMPKELMLGQKSIMPMEDEIRTWAAIAWEDGILREELPEFQIRQLERRPEDVEIALRRLQAARVRNKERFDKIHRLRPKPIHEGDWVLVYYNSLENQHSIEKKFVRCWFGPYVVVTVHENATYSLRELDGTPLKLPIVGKRVKYFKRHTTNGRHRQTHKGGIAKLITIE</sequence>
<evidence type="ECO:0000259" key="2">
    <source>
        <dbReference type="Pfam" id="PF17919"/>
    </source>
</evidence>
<evidence type="ECO:0000259" key="3">
    <source>
        <dbReference type="Pfam" id="PF17921"/>
    </source>
</evidence>
<dbReference type="InterPro" id="IPR041588">
    <property type="entry name" value="Integrase_H2C2"/>
</dbReference>
<dbReference type="SUPFAM" id="SSF53098">
    <property type="entry name" value="Ribonuclease H-like"/>
    <property type="match status" value="1"/>
</dbReference>
<dbReference type="EMBL" id="JBHFFA010000006">
    <property type="protein sequence ID" value="KAL2622834.1"/>
    <property type="molecule type" value="Genomic_DNA"/>
</dbReference>
<feature type="domain" description="Reverse transcriptase/retrotransposon-derived protein RNase H-like" evidence="2">
    <location>
        <begin position="245"/>
        <end position="345"/>
    </location>
</feature>
<dbReference type="InterPro" id="IPR050951">
    <property type="entry name" value="Retrovirus_Pol_polyprotein"/>
</dbReference>
<name>A0ABD1YBL4_9MARC</name>
<dbReference type="Gene3D" id="3.10.10.10">
    <property type="entry name" value="HIV Type 1 Reverse Transcriptase, subunit A, domain 1"/>
    <property type="match status" value="1"/>
</dbReference>
<keyword evidence="1" id="KW-0511">Multifunctional enzyme</keyword>
<dbReference type="InterPro" id="IPR036397">
    <property type="entry name" value="RNaseH_sf"/>
</dbReference>
<protein>
    <submittedName>
        <fullName evidence="4">Uncharacterized protein</fullName>
    </submittedName>
</protein>
<dbReference type="Proteomes" id="UP001605036">
    <property type="component" value="Unassembled WGS sequence"/>
</dbReference>
<organism evidence="4 5">
    <name type="scientific">Riccia fluitans</name>
    <dbReference type="NCBI Taxonomy" id="41844"/>
    <lineage>
        <taxon>Eukaryota</taxon>
        <taxon>Viridiplantae</taxon>
        <taxon>Streptophyta</taxon>
        <taxon>Embryophyta</taxon>
        <taxon>Marchantiophyta</taxon>
        <taxon>Marchantiopsida</taxon>
        <taxon>Marchantiidae</taxon>
        <taxon>Marchantiales</taxon>
        <taxon>Ricciaceae</taxon>
        <taxon>Riccia</taxon>
    </lineage>
</organism>
<feature type="domain" description="Integrase zinc-binding" evidence="3">
    <location>
        <begin position="456"/>
        <end position="508"/>
    </location>
</feature>
<dbReference type="PANTHER" id="PTHR37984:SF5">
    <property type="entry name" value="PROTEIN NYNRIN-LIKE"/>
    <property type="match status" value="1"/>
</dbReference>
<dbReference type="InterPro" id="IPR012337">
    <property type="entry name" value="RNaseH-like_sf"/>
</dbReference>
<dbReference type="SUPFAM" id="SSF56672">
    <property type="entry name" value="DNA/RNA polymerases"/>
    <property type="match status" value="1"/>
</dbReference>
<dbReference type="InterPro" id="IPR043128">
    <property type="entry name" value="Rev_trsase/Diguanyl_cyclase"/>
</dbReference>
<dbReference type="GO" id="GO:0003824">
    <property type="term" value="F:catalytic activity"/>
    <property type="evidence" value="ECO:0007669"/>
    <property type="project" value="UniProtKB-KW"/>
</dbReference>
<dbReference type="InterPro" id="IPR043502">
    <property type="entry name" value="DNA/RNA_pol_sf"/>
</dbReference>
<proteinExistence type="predicted"/>
<dbReference type="InterPro" id="IPR041577">
    <property type="entry name" value="RT_RNaseH_2"/>
</dbReference>
<dbReference type="Gene3D" id="1.10.340.70">
    <property type="match status" value="1"/>
</dbReference>
<dbReference type="Gene3D" id="3.30.70.270">
    <property type="match status" value="2"/>
</dbReference>
<dbReference type="AlphaFoldDB" id="A0ABD1YBL4"/>
<accession>A0ABD1YBL4</accession>
<dbReference type="PANTHER" id="PTHR37984">
    <property type="entry name" value="PROTEIN CBG26694"/>
    <property type="match status" value="1"/>
</dbReference>
<comment type="caution">
    <text evidence="4">The sequence shown here is derived from an EMBL/GenBank/DDBJ whole genome shotgun (WGS) entry which is preliminary data.</text>
</comment>
<dbReference type="Pfam" id="PF17919">
    <property type="entry name" value="RT_RNaseH_2"/>
    <property type="match status" value="1"/>
</dbReference>
<reference evidence="4 5" key="1">
    <citation type="submission" date="2024-09" db="EMBL/GenBank/DDBJ databases">
        <title>Chromosome-scale assembly of Riccia fluitans.</title>
        <authorList>
            <person name="Paukszto L."/>
            <person name="Sawicki J."/>
            <person name="Karawczyk K."/>
            <person name="Piernik-Szablinska J."/>
            <person name="Szczecinska M."/>
            <person name="Mazdziarz M."/>
        </authorList>
    </citation>
    <scope>NUCLEOTIDE SEQUENCE [LARGE SCALE GENOMIC DNA]</scope>
    <source>
        <strain evidence="4">Rf_01</strain>
        <tissue evidence="4">Aerial parts of the thallus</tissue>
    </source>
</reference>
<keyword evidence="5" id="KW-1185">Reference proteome</keyword>
<dbReference type="FunFam" id="3.30.70.270:FF:000020">
    <property type="entry name" value="Transposon Tf2-6 polyprotein-like Protein"/>
    <property type="match status" value="1"/>
</dbReference>
<evidence type="ECO:0000256" key="1">
    <source>
        <dbReference type="ARBA" id="ARBA00023268"/>
    </source>
</evidence>
<dbReference type="Pfam" id="PF17921">
    <property type="entry name" value="Integrase_H2C2"/>
    <property type="match status" value="1"/>
</dbReference>
<dbReference type="Gene3D" id="3.30.420.10">
    <property type="entry name" value="Ribonuclease H-like superfamily/Ribonuclease H"/>
    <property type="match status" value="1"/>
</dbReference>